<gene>
    <name evidence="5" type="ORF">LSAA_11498</name>
</gene>
<dbReference type="GO" id="GO:0030154">
    <property type="term" value="P:cell differentiation"/>
    <property type="evidence" value="ECO:0007669"/>
    <property type="project" value="TreeGrafter"/>
</dbReference>
<evidence type="ECO:0000313" key="6">
    <source>
        <dbReference type="Proteomes" id="UP000675881"/>
    </source>
</evidence>
<reference evidence="5" key="1">
    <citation type="submission" date="2021-02" db="EMBL/GenBank/DDBJ databases">
        <authorList>
            <person name="Bekaert M."/>
        </authorList>
    </citation>
    <scope>NUCLEOTIDE SEQUENCE</scope>
    <source>
        <strain evidence="5">IoA-00</strain>
    </source>
</reference>
<name>A0A7R8D0B5_LEPSM</name>
<feature type="region of interest" description="Disordered" evidence="4">
    <location>
        <begin position="84"/>
        <end position="190"/>
    </location>
</feature>
<dbReference type="SMART" id="SM00339">
    <property type="entry name" value="FH"/>
    <property type="match status" value="1"/>
</dbReference>
<proteinExistence type="predicted"/>
<evidence type="ECO:0000256" key="3">
    <source>
        <dbReference type="PROSITE-ProRule" id="PRU00089"/>
    </source>
</evidence>
<dbReference type="GO" id="GO:0000978">
    <property type="term" value="F:RNA polymerase II cis-regulatory region sequence-specific DNA binding"/>
    <property type="evidence" value="ECO:0007669"/>
    <property type="project" value="TreeGrafter"/>
</dbReference>
<feature type="compositionally biased region" description="Basic residues" evidence="4">
    <location>
        <begin position="84"/>
        <end position="93"/>
    </location>
</feature>
<dbReference type="GO" id="GO:0005634">
    <property type="term" value="C:nucleus"/>
    <property type="evidence" value="ECO:0007669"/>
    <property type="project" value="UniProtKB-SubCell"/>
</dbReference>
<dbReference type="InterPro" id="IPR030456">
    <property type="entry name" value="TF_fork_head_CS_2"/>
</dbReference>
<dbReference type="PANTHER" id="PTHR11829:SF411">
    <property type="entry name" value="FORKHEAD BOX PROTEIN L2"/>
    <property type="match status" value="1"/>
</dbReference>
<accession>A0A7R8D0B5</accession>
<dbReference type="InterPro" id="IPR001766">
    <property type="entry name" value="Fork_head_dom"/>
</dbReference>
<keyword evidence="6" id="KW-1185">Reference proteome</keyword>
<dbReference type="EMBL" id="HG994585">
    <property type="protein sequence ID" value="CAF2981398.1"/>
    <property type="molecule type" value="Genomic_DNA"/>
</dbReference>
<dbReference type="PRINTS" id="PR00053">
    <property type="entry name" value="FORKHEAD"/>
</dbReference>
<dbReference type="Pfam" id="PF00250">
    <property type="entry name" value="Forkhead"/>
    <property type="match status" value="1"/>
</dbReference>
<feature type="compositionally biased region" description="Low complexity" evidence="4">
    <location>
        <begin position="366"/>
        <end position="385"/>
    </location>
</feature>
<dbReference type="OrthoDB" id="5954824at2759"/>
<dbReference type="SUPFAM" id="SSF46785">
    <property type="entry name" value="Winged helix' DNA-binding domain"/>
    <property type="match status" value="1"/>
</dbReference>
<dbReference type="Gene3D" id="1.10.10.10">
    <property type="entry name" value="Winged helix-like DNA-binding domain superfamily/Winged helix DNA-binding domain"/>
    <property type="match status" value="1"/>
</dbReference>
<comment type="subcellular location">
    <subcellularLocation>
        <location evidence="3">Nucleus</location>
    </subcellularLocation>
</comment>
<dbReference type="InterPro" id="IPR050211">
    <property type="entry name" value="FOX_domain-containing"/>
</dbReference>
<feature type="compositionally biased region" description="Low complexity" evidence="4">
    <location>
        <begin position="94"/>
        <end position="103"/>
    </location>
</feature>
<dbReference type="Proteomes" id="UP000675881">
    <property type="component" value="Chromosome 6"/>
</dbReference>
<feature type="compositionally biased region" description="Polar residues" evidence="4">
    <location>
        <begin position="1"/>
        <end position="19"/>
    </location>
</feature>
<organism evidence="5 6">
    <name type="scientific">Lepeophtheirus salmonis</name>
    <name type="common">Salmon louse</name>
    <name type="synonym">Caligus salmonis</name>
    <dbReference type="NCBI Taxonomy" id="72036"/>
    <lineage>
        <taxon>Eukaryota</taxon>
        <taxon>Metazoa</taxon>
        <taxon>Ecdysozoa</taxon>
        <taxon>Arthropoda</taxon>
        <taxon>Crustacea</taxon>
        <taxon>Multicrustacea</taxon>
        <taxon>Hexanauplia</taxon>
        <taxon>Copepoda</taxon>
        <taxon>Siphonostomatoida</taxon>
        <taxon>Caligidae</taxon>
        <taxon>Lepeophtheirus</taxon>
    </lineage>
</organism>
<feature type="compositionally biased region" description="Acidic residues" evidence="4">
    <location>
        <begin position="142"/>
        <end position="170"/>
    </location>
</feature>
<dbReference type="PROSITE" id="PS50039">
    <property type="entry name" value="FORK_HEAD_3"/>
    <property type="match status" value="1"/>
</dbReference>
<feature type="region of interest" description="Disordered" evidence="4">
    <location>
        <begin position="359"/>
        <end position="440"/>
    </location>
</feature>
<protein>
    <submittedName>
        <fullName evidence="5">FOXL</fullName>
    </submittedName>
</protein>
<dbReference type="AlphaFoldDB" id="A0A7R8D0B5"/>
<dbReference type="FunFam" id="1.10.10.10:FF:000135">
    <property type="entry name" value="forkhead box protein G1"/>
    <property type="match status" value="1"/>
</dbReference>
<dbReference type="PROSITE" id="PS00658">
    <property type="entry name" value="FORK_HEAD_2"/>
    <property type="match status" value="1"/>
</dbReference>
<keyword evidence="2 3" id="KW-0539">Nucleus</keyword>
<dbReference type="PANTHER" id="PTHR11829">
    <property type="entry name" value="FORKHEAD BOX PROTEIN"/>
    <property type="match status" value="1"/>
</dbReference>
<evidence type="ECO:0000313" key="5">
    <source>
        <dbReference type="EMBL" id="CAF2981398.1"/>
    </source>
</evidence>
<sequence>MLSSSSFYHPPRDSSSSVFPNHPITHEQKFSRLEAEPGKFELGNMSSLHPSLDNYSQFLNEATSSPPMMHHNNMPDLVPALYHHHHHHHHHHQQQQQQQQAQHGSTPHGASAPLLQNSPHLSRRKRHFSRDDEDSGKFSDSKDDDEEDYDEEEEDYVDEDHGEEDEEEENEAGREIGKPSPKEDKREASKKSLLSAYKNDQKANTDITNKPPFSYVAMITMSIQDSNEGKLKLCHIYDYIKEKFPYYKHLKSKGWQNSIRHNLSLNECFLKLPSEGGQERKGNFWALDPQCFDMFEPGNYRRRKRMRRHACKAPGLGLKSWVDPHLFYGNHPYSFSPYGPGNPWAATIHAPRRFGDLSHNLVGNPSSSAADSPNNAMSSSSSSDPYLHHHHHHPNKSDLLMYNQYSPPPPPHHQIGIVGNQSTNPGFSSPSSAFCTHPSSRIDGSGSSSLSGVAAAISSYSAYAPANHHWSSSEYKIS</sequence>
<feature type="compositionally biased region" description="Basic and acidic residues" evidence="4">
    <location>
        <begin position="171"/>
        <end position="190"/>
    </location>
</feature>
<keyword evidence="1 3" id="KW-0238">DNA-binding</keyword>
<feature type="region of interest" description="Disordered" evidence="4">
    <location>
        <begin position="1"/>
        <end position="23"/>
    </location>
</feature>
<dbReference type="GO" id="GO:0009653">
    <property type="term" value="P:anatomical structure morphogenesis"/>
    <property type="evidence" value="ECO:0007669"/>
    <property type="project" value="TreeGrafter"/>
</dbReference>
<evidence type="ECO:0000256" key="4">
    <source>
        <dbReference type="SAM" id="MobiDB-lite"/>
    </source>
</evidence>
<dbReference type="GO" id="GO:0000981">
    <property type="term" value="F:DNA-binding transcription factor activity, RNA polymerase II-specific"/>
    <property type="evidence" value="ECO:0007669"/>
    <property type="project" value="TreeGrafter"/>
</dbReference>
<dbReference type="InterPro" id="IPR036390">
    <property type="entry name" value="WH_DNA-bd_sf"/>
</dbReference>
<evidence type="ECO:0000256" key="2">
    <source>
        <dbReference type="ARBA" id="ARBA00023242"/>
    </source>
</evidence>
<evidence type="ECO:0000256" key="1">
    <source>
        <dbReference type="ARBA" id="ARBA00023125"/>
    </source>
</evidence>
<dbReference type="InterPro" id="IPR036388">
    <property type="entry name" value="WH-like_DNA-bd_sf"/>
</dbReference>
<feature type="DNA-binding region" description="Fork-head" evidence="3">
    <location>
        <begin position="210"/>
        <end position="305"/>
    </location>
</feature>
<feature type="compositionally biased region" description="Polar residues" evidence="4">
    <location>
        <begin position="419"/>
        <end position="438"/>
    </location>
</feature>